<dbReference type="SMART" id="SM00028">
    <property type="entry name" value="TPR"/>
    <property type="match status" value="7"/>
</dbReference>
<dbReference type="EMBL" id="CP000087">
    <property type="protein sequence ID" value="ABE04715.1"/>
    <property type="molecule type" value="Genomic_DNA"/>
</dbReference>
<name>Q1RIU9_RICBR</name>
<dbReference type="PANTHER" id="PTHR19959">
    <property type="entry name" value="KINESIN LIGHT CHAIN"/>
    <property type="match status" value="1"/>
</dbReference>
<evidence type="ECO:0000313" key="4">
    <source>
        <dbReference type="Proteomes" id="UP000001951"/>
    </source>
</evidence>
<dbReference type="Proteomes" id="UP000001951">
    <property type="component" value="Chromosome"/>
</dbReference>
<evidence type="ECO:0000256" key="1">
    <source>
        <dbReference type="PROSITE-ProRule" id="PRU00339"/>
    </source>
</evidence>
<sequence length="1136" mass="130262">MDSFKPNIISYKTHFDIRNLDITTYLSAPNFVNTSNPHIHKAYRLFPKVTAAEYSNKIINALNKAIPIKNYISLLSLNSDLLDSMLDSFDSKTGKPIKYEQIIDWPCIKYEPKDNTLGGKLIDSMPIGGVIKDLAKRGITATTLGSFLEVFDHFISGNVAIEQILEFYKHLEDPTQAEGKKQFELFYEGHYKSQKVNLSEDVVNVNDIGSSDYYLKQLTKLSNKEIDKKEIPNLVKQQLKIIKDQYKIKLQNKKYYIFTNSLSIKVDDLKEQILRLIEVSYEAKEVLENLNAYNSHELIESIKNINSNLSSLLPYNLIRREDILQDIEKNLNEKQFITISGYTGIGKSTLAIEYGREQRDKAKKIVHFINADSAYKITEAYIQFAKEFSIYTTGEKEEDITRLIHENIAKLNSNTLFIFDNVEVYKDIEPYLNSMMSILKDKVQVIITTKNNKLSDDITNIELKPFNIKTAVTYLENSLGNRFNDEDINDLIEELGNKDEILPYSLSKAVAYLKENKLLKVKDYLNFLRNNKDKQPETILLLEILEKSSLAWLILQYSACLDPDFISIDIFKELFLLDEEKLQEPIKKLEALSLMKLIYQDGQAGLQLHGLVQFAVKRYVDRHKEHAIDEQKIYISLAEALDSLFPILIDVPNEDWEASKLFYPHVIKILNVNIEINKFIKANLYQKIGYYSDGVLHRFKESLKYHKEALKIFQKLYQGNHSDIAKSLNNIGVAYNNLGDIFKGLKYLRKALKMNQALYQGNHPCIATSLNNVGLACRDLGDNSKGLQYLEEALKMFQELYPSNHSYIAALLNSIGLSYKDLGNPAKALIYYKGALEIYQTLYQDNPLHIVSMLNTFNSIGAAYYKLGNTSEGLKYLKYVLEMYKALYQNNNPYIASALNNVGEAYKGLGNISKGLEYLEEALNMNQKLYKCNHSSIAGSLDNVSLAYEKLKDTNKSIELCKQAYLMYVQTLGLKHSHTKNLESYIKIISPEFIKNNETREFILQRGDFEEITLEVKQKIQKKVLNKIYTNAAKGKWSTGKFRFLGIWGAASYLCDKYLAKQLRDLSSAKNIETAKMLCFEAVCLGAINHPNKDFICAVEFTKAYPELTQKITTEHPEYFIDGSILRACINDEAIF</sequence>
<dbReference type="InterPro" id="IPR011990">
    <property type="entry name" value="TPR-like_helical_dom_sf"/>
</dbReference>
<dbReference type="Gene3D" id="1.25.40.10">
    <property type="entry name" value="Tetratricopeptide repeat domain"/>
    <property type="match status" value="3"/>
</dbReference>
<proteinExistence type="predicted"/>
<organism evidence="3 4">
    <name type="scientific">Rickettsia bellii (strain RML369-C)</name>
    <dbReference type="NCBI Taxonomy" id="336407"/>
    <lineage>
        <taxon>Bacteria</taxon>
        <taxon>Pseudomonadati</taxon>
        <taxon>Pseudomonadota</taxon>
        <taxon>Alphaproteobacteria</taxon>
        <taxon>Rickettsiales</taxon>
        <taxon>Rickettsiaceae</taxon>
        <taxon>Rickettsieae</taxon>
        <taxon>Rickettsia</taxon>
        <taxon>belli group</taxon>
    </lineage>
</organism>
<dbReference type="InterPro" id="IPR027417">
    <property type="entry name" value="P-loop_NTPase"/>
</dbReference>
<feature type="repeat" description="TPR" evidence="1">
    <location>
        <begin position="725"/>
        <end position="758"/>
    </location>
</feature>
<dbReference type="PROSITE" id="PS50005">
    <property type="entry name" value="TPR"/>
    <property type="match status" value="2"/>
</dbReference>
<dbReference type="PANTHER" id="PTHR19959:SF119">
    <property type="entry name" value="FUNGAL LIPASE-LIKE DOMAIN-CONTAINING PROTEIN"/>
    <property type="match status" value="1"/>
</dbReference>
<dbReference type="HOGENOM" id="CLU_257103_0_0_5"/>
<dbReference type="AlphaFoldDB" id="Q1RIU9"/>
<evidence type="ECO:0000313" key="3">
    <source>
        <dbReference type="EMBL" id="ABE04715.1"/>
    </source>
</evidence>
<evidence type="ECO:0000259" key="2">
    <source>
        <dbReference type="Pfam" id="PF00931"/>
    </source>
</evidence>
<dbReference type="InterPro" id="IPR019734">
    <property type="entry name" value="TPR_rpt"/>
</dbReference>
<gene>
    <name evidence="3" type="ordered locus">RBE_0634</name>
</gene>
<protein>
    <submittedName>
        <fullName evidence="3">Tetratricopeptide repeat-containing protein</fullName>
    </submittedName>
</protein>
<dbReference type="InterPro" id="IPR002182">
    <property type="entry name" value="NB-ARC"/>
</dbReference>
<dbReference type="eggNOG" id="COG1100">
    <property type="taxonomic scope" value="Bacteria"/>
</dbReference>
<feature type="repeat" description="TPR" evidence="1">
    <location>
        <begin position="896"/>
        <end position="929"/>
    </location>
</feature>
<dbReference type="KEGG" id="rbe:RBE_0634"/>
<dbReference type="Pfam" id="PF13424">
    <property type="entry name" value="TPR_12"/>
    <property type="match status" value="2"/>
</dbReference>
<accession>Q1RIU9</accession>
<dbReference type="Pfam" id="PF00931">
    <property type="entry name" value="NB-ARC"/>
    <property type="match status" value="1"/>
</dbReference>
<dbReference type="Gene3D" id="3.40.50.300">
    <property type="entry name" value="P-loop containing nucleotide triphosphate hydrolases"/>
    <property type="match status" value="1"/>
</dbReference>
<dbReference type="SUPFAM" id="SSF52540">
    <property type="entry name" value="P-loop containing nucleoside triphosphate hydrolases"/>
    <property type="match status" value="1"/>
</dbReference>
<dbReference type="eggNOG" id="COG0457">
    <property type="taxonomic scope" value="Bacteria"/>
</dbReference>
<dbReference type="GO" id="GO:0043531">
    <property type="term" value="F:ADP binding"/>
    <property type="evidence" value="ECO:0007669"/>
    <property type="project" value="InterPro"/>
</dbReference>
<dbReference type="Pfam" id="PF13374">
    <property type="entry name" value="TPR_10"/>
    <property type="match status" value="2"/>
</dbReference>
<feature type="domain" description="NB-ARC" evidence="2">
    <location>
        <begin position="324"/>
        <end position="461"/>
    </location>
</feature>
<reference evidence="3 4" key="1">
    <citation type="journal article" date="2006" name="PLoS Genet.">
        <title>Genome sequence of Rickettsia bellii illuminates the role of amoebae in gene exchanges between intracellular pathogens.</title>
        <authorList>
            <person name="Ogata H."/>
            <person name="La Scola B."/>
            <person name="Audic S."/>
            <person name="Renesto P."/>
            <person name="Blanc G."/>
            <person name="Robert C."/>
            <person name="Fournier P.-E."/>
            <person name="Claverie J.-M."/>
            <person name="Raoult D."/>
        </authorList>
    </citation>
    <scope>NUCLEOTIDE SEQUENCE [LARGE SCALE GENOMIC DNA]</scope>
    <source>
        <strain evidence="3 4">RML369-C</strain>
    </source>
</reference>
<keyword evidence="1" id="KW-0802">TPR repeat</keyword>
<dbReference type="SUPFAM" id="SSF48452">
    <property type="entry name" value="TPR-like"/>
    <property type="match status" value="2"/>
</dbReference>
<dbReference type="eggNOG" id="COG0790">
    <property type="taxonomic scope" value="Bacteria"/>
</dbReference>